<evidence type="ECO:0000256" key="2">
    <source>
        <dbReference type="ARBA" id="ARBA00022679"/>
    </source>
</evidence>
<dbReference type="GO" id="GO:0005737">
    <property type="term" value="C:cytoplasm"/>
    <property type="evidence" value="ECO:0007669"/>
    <property type="project" value="UniProtKB-SubCell"/>
</dbReference>
<dbReference type="Pfam" id="PF02590">
    <property type="entry name" value="SPOUT_MTase"/>
    <property type="match status" value="1"/>
</dbReference>
<comment type="similarity">
    <text evidence="4 5">Belongs to the RNA methyltransferase RlmH family.</text>
</comment>
<comment type="subunit">
    <text evidence="5">Homodimer.</text>
</comment>
<feature type="binding site" evidence="5">
    <location>
        <position position="105"/>
    </location>
    <ligand>
        <name>S-adenosyl-L-methionine</name>
        <dbReference type="ChEBI" id="CHEBI:59789"/>
    </ligand>
</feature>
<dbReference type="EC" id="2.1.1.177" evidence="5"/>
<evidence type="ECO:0000313" key="6">
    <source>
        <dbReference type="EMBL" id="GLI55426.1"/>
    </source>
</evidence>
<evidence type="ECO:0000256" key="1">
    <source>
        <dbReference type="ARBA" id="ARBA00022603"/>
    </source>
</evidence>
<organism evidence="6 7">
    <name type="scientific">Propionigenium maris DSM 9537</name>
    <dbReference type="NCBI Taxonomy" id="1123000"/>
    <lineage>
        <taxon>Bacteria</taxon>
        <taxon>Fusobacteriati</taxon>
        <taxon>Fusobacteriota</taxon>
        <taxon>Fusobacteriia</taxon>
        <taxon>Fusobacteriales</taxon>
        <taxon>Fusobacteriaceae</taxon>
        <taxon>Propionigenium</taxon>
    </lineage>
</organism>
<keyword evidence="5" id="KW-0698">rRNA processing</keyword>
<dbReference type="InterPro" id="IPR029028">
    <property type="entry name" value="Alpha/beta_knot_MTases"/>
</dbReference>
<name>A0A9W6LLL3_9FUSO</name>
<dbReference type="GO" id="GO:0070038">
    <property type="term" value="F:rRNA (pseudouridine-N3-)-methyltransferase activity"/>
    <property type="evidence" value="ECO:0007669"/>
    <property type="project" value="UniProtKB-UniRule"/>
</dbReference>
<dbReference type="HAMAP" id="MF_00658">
    <property type="entry name" value="23SrRNA_methyltr_H"/>
    <property type="match status" value="1"/>
</dbReference>
<keyword evidence="2 5" id="KW-0808">Transferase</keyword>
<sequence>MVNINIICVGKIKEKYIKMGMEEFLKRMNLYAKVKIVELKEDGNDSDRERSIERESSEIIKMAEKHKGFNVLLDIGGKKLSSEEMAKEIEKITVRGMSTINFIIGGSYGVSDEVRRISGLRLSFSDMTFPHQLMRLILLEQVYRWFSILGNSKYHK</sequence>
<comment type="function">
    <text evidence="5">Specifically methylates the pseudouridine at position 1915 (m3Psi1915) in 23S rRNA.</text>
</comment>
<dbReference type="EMBL" id="BSDY01000004">
    <property type="protein sequence ID" value="GLI55426.1"/>
    <property type="molecule type" value="Genomic_DNA"/>
</dbReference>
<protein>
    <recommendedName>
        <fullName evidence="5">Ribosomal RNA large subunit methyltransferase H</fullName>
        <ecNumber evidence="5">2.1.1.177</ecNumber>
    </recommendedName>
    <alternativeName>
        <fullName evidence="5">23S rRNA (pseudouridine1915-N3)-methyltransferase</fullName>
    </alternativeName>
    <alternativeName>
        <fullName evidence="5">23S rRNA m3Psi1915 methyltransferase</fullName>
    </alternativeName>
    <alternativeName>
        <fullName evidence="5">rRNA (pseudouridine-N3-)-methyltransferase RlmH</fullName>
    </alternativeName>
</protein>
<keyword evidence="5" id="KW-0963">Cytoplasm</keyword>
<proteinExistence type="inferred from homology"/>
<dbReference type="Gene3D" id="3.40.1280.10">
    <property type="match status" value="1"/>
</dbReference>
<dbReference type="InterPro" id="IPR003742">
    <property type="entry name" value="RlmH-like"/>
</dbReference>
<dbReference type="PANTHER" id="PTHR33603">
    <property type="entry name" value="METHYLTRANSFERASE"/>
    <property type="match status" value="1"/>
</dbReference>
<keyword evidence="1 5" id="KW-0489">Methyltransferase</keyword>
<feature type="binding site" evidence="5">
    <location>
        <position position="73"/>
    </location>
    <ligand>
        <name>S-adenosyl-L-methionine</name>
        <dbReference type="ChEBI" id="CHEBI:59789"/>
    </ligand>
</feature>
<dbReference type="Proteomes" id="UP001144471">
    <property type="component" value="Unassembled WGS sequence"/>
</dbReference>
<comment type="caution">
    <text evidence="6">The sequence shown here is derived from an EMBL/GenBank/DDBJ whole genome shotgun (WGS) entry which is preliminary data.</text>
</comment>
<dbReference type="SUPFAM" id="SSF75217">
    <property type="entry name" value="alpha/beta knot"/>
    <property type="match status" value="1"/>
</dbReference>
<gene>
    <name evidence="5 6" type="primary">rlmH</name>
    <name evidence="6" type="ORF">PM10SUCC1_09400</name>
</gene>
<keyword evidence="7" id="KW-1185">Reference proteome</keyword>
<dbReference type="PANTHER" id="PTHR33603:SF1">
    <property type="entry name" value="RIBOSOMAL RNA LARGE SUBUNIT METHYLTRANSFERASE H"/>
    <property type="match status" value="1"/>
</dbReference>
<reference evidence="6" key="1">
    <citation type="submission" date="2022-12" db="EMBL/GenBank/DDBJ databases">
        <title>Reference genome sequencing for broad-spectrum identification of bacterial and archaeal isolates by mass spectrometry.</title>
        <authorList>
            <person name="Sekiguchi Y."/>
            <person name="Tourlousse D.M."/>
        </authorList>
    </citation>
    <scope>NUCLEOTIDE SEQUENCE</scope>
    <source>
        <strain evidence="6">10succ1</strain>
    </source>
</reference>
<dbReference type="InterPro" id="IPR029026">
    <property type="entry name" value="tRNA_m1G_MTases_N"/>
</dbReference>
<evidence type="ECO:0000256" key="4">
    <source>
        <dbReference type="ARBA" id="ARBA00038303"/>
    </source>
</evidence>
<evidence type="ECO:0000256" key="5">
    <source>
        <dbReference type="HAMAP-Rule" id="MF_00658"/>
    </source>
</evidence>
<dbReference type="CDD" id="cd18081">
    <property type="entry name" value="RlmH-like"/>
    <property type="match status" value="1"/>
</dbReference>
<evidence type="ECO:0000256" key="3">
    <source>
        <dbReference type="ARBA" id="ARBA00022691"/>
    </source>
</evidence>
<keyword evidence="3 5" id="KW-0949">S-adenosyl-L-methionine</keyword>
<feature type="binding site" evidence="5">
    <location>
        <begin position="124"/>
        <end position="129"/>
    </location>
    <ligand>
        <name>S-adenosyl-L-methionine</name>
        <dbReference type="ChEBI" id="CHEBI:59789"/>
    </ligand>
</feature>
<comment type="catalytic activity">
    <reaction evidence="5">
        <text>pseudouridine(1915) in 23S rRNA + S-adenosyl-L-methionine = N(3)-methylpseudouridine(1915) in 23S rRNA + S-adenosyl-L-homocysteine + H(+)</text>
        <dbReference type="Rhea" id="RHEA:42752"/>
        <dbReference type="Rhea" id="RHEA-COMP:10221"/>
        <dbReference type="Rhea" id="RHEA-COMP:10222"/>
        <dbReference type="ChEBI" id="CHEBI:15378"/>
        <dbReference type="ChEBI" id="CHEBI:57856"/>
        <dbReference type="ChEBI" id="CHEBI:59789"/>
        <dbReference type="ChEBI" id="CHEBI:65314"/>
        <dbReference type="ChEBI" id="CHEBI:74486"/>
        <dbReference type="EC" id="2.1.1.177"/>
    </reaction>
</comment>
<accession>A0A9W6LLL3</accession>
<comment type="subcellular location">
    <subcellularLocation>
        <location evidence="5">Cytoplasm</location>
    </subcellularLocation>
</comment>
<dbReference type="PIRSF" id="PIRSF004505">
    <property type="entry name" value="MT_bac"/>
    <property type="match status" value="1"/>
</dbReference>
<dbReference type="AlphaFoldDB" id="A0A9W6LLL3"/>
<evidence type="ECO:0000313" key="7">
    <source>
        <dbReference type="Proteomes" id="UP001144471"/>
    </source>
</evidence>